<keyword evidence="2" id="KW-0472">Membrane</keyword>
<gene>
    <name evidence="3" type="ORF">jaqu_36440</name>
</gene>
<organism evidence="3 4">
    <name type="scientific">Jannaschia aquimarina</name>
    <dbReference type="NCBI Taxonomy" id="935700"/>
    <lineage>
        <taxon>Bacteria</taxon>
        <taxon>Pseudomonadati</taxon>
        <taxon>Pseudomonadota</taxon>
        <taxon>Alphaproteobacteria</taxon>
        <taxon>Rhodobacterales</taxon>
        <taxon>Roseobacteraceae</taxon>
        <taxon>Jannaschia</taxon>
    </lineage>
</organism>
<keyword evidence="2" id="KW-0812">Transmembrane</keyword>
<proteinExistence type="predicted"/>
<dbReference type="OrthoDB" id="8115457at2"/>
<dbReference type="EMBL" id="JYFE01000068">
    <property type="protein sequence ID" value="KIT14702.1"/>
    <property type="molecule type" value="Genomic_DNA"/>
</dbReference>
<dbReference type="PATRIC" id="fig|935700.4.peg.3756"/>
<feature type="region of interest" description="Disordered" evidence="1">
    <location>
        <begin position="83"/>
        <end position="104"/>
    </location>
</feature>
<dbReference type="RefSeq" id="WP_043920395.1">
    <property type="nucleotide sequence ID" value="NZ_FZPF01000013.1"/>
</dbReference>
<feature type="transmembrane region" description="Helical" evidence="2">
    <location>
        <begin position="15"/>
        <end position="36"/>
    </location>
</feature>
<dbReference type="AlphaFoldDB" id="A0A0D1CJ11"/>
<accession>A0A0D1CJ11</accession>
<comment type="caution">
    <text evidence="3">The sequence shown here is derived from an EMBL/GenBank/DDBJ whole genome shotgun (WGS) entry which is preliminary data.</text>
</comment>
<evidence type="ECO:0000313" key="3">
    <source>
        <dbReference type="EMBL" id="KIT14702.1"/>
    </source>
</evidence>
<evidence type="ECO:0000256" key="1">
    <source>
        <dbReference type="SAM" id="MobiDB-lite"/>
    </source>
</evidence>
<reference evidence="3 4" key="1">
    <citation type="submission" date="2015-02" db="EMBL/GenBank/DDBJ databases">
        <title>Genome Sequence of Jannaschia aquimarina DSM28248, a member of the Roseobacter clade.</title>
        <authorList>
            <person name="Voget S."/>
            <person name="Daniel R."/>
        </authorList>
    </citation>
    <scope>NUCLEOTIDE SEQUENCE [LARGE SCALE GENOMIC DNA]</scope>
    <source>
        <strain evidence="3 4">GSW-M26</strain>
    </source>
</reference>
<name>A0A0D1CJ11_9RHOB</name>
<evidence type="ECO:0000256" key="2">
    <source>
        <dbReference type="SAM" id="Phobius"/>
    </source>
</evidence>
<protein>
    <submittedName>
        <fullName evidence="3">Uncharacterized protein</fullName>
    </submittedName>
</protein>
<feature type="transmembrane region" description="Helical" evidence="2">
    <location>
        <begin position="56"/>
        <end position="78"/>
    </location>
</feature>
<sequence>MPGPTTKPAHPAIRFYVRSVAAGFGLAAVFTALLLWQDVAGLRHLVTHVQGGWLALFLLWFFNGIVLSGAQASVSLLLQAEREDDTPQGGRRAPAGTQPIRVKI</sequence>
<keyword evidence="4" id="KW-1185">Reference proteome</keyword>
<dbReference type="Proteomes" id="UP000032232">
    <property type="component" value="Unassembled WGS sequence"/>
</dbReference>
<keyword evidence="2" id="KW-1133">Transmembrane helix</keyword>
<evidence type="ECO:0000313" key="4">
    <source>
        <dbReference type="Proteomes" id="UP000032232"/>
    </source>
</evidence>
<dbReference type="STRING" id="935700.jaqu_36440"/>